<dbReference type="SMART" id="SM00363">
    <property type="entry name" value="S4"/>
    <property type="match status" value="1"/>
</dbReference>
<protein>
    <submittedName>
        <fullName evidence="6">Ribosome-associated heat shock protein implicated in the recycling of the 50S subunit (S4 paralog)</fullName>
    </submittedName>
</protein>
<sequence>MTVRIDKWLWSTRFYKTRSLAKKHVESGKVKLDGQKIKPSRAVNIDAELEIHKGDLIWKVKVLKLIDKRVSAKLAVDCYAEDTQSISARNDAILASKMIYSSTPRPARHPNKKDRRDLIKIKKNQYK</sequence>
<dbReference type="Gene3D" id="3.10.290.10">
    <property type="entry name" value="RNA-binding S4 domain"/>
    <property type="match status" value="1"/>
</dbReference>
<dbReference type="GO" id="GO:0003677">
    <property type="term" value="F:DNA binding"/>
    <property type="evidence" value="ECO:0007669"/>
    <property type="project" value="UniProtKB-KW"/>
</dbReference>
<accession>A0A3B0UPU6</accession>
<name>A0A3B0UPU6_9ZZZZ</name>
<dbReference type="AlphaFoldDB" id="A0A3B0UPU6"/>
<dbReference type="PIRSF" id="PIRSF016821">
    <property type="entry name" value="HSP15"/>
    <property type="match status" value="1"/>
</dbReference>
<organism evidence="6">
    <name type="scientific">hydrothermal vent metagenome</name>
    <dbReference type="NCBI Taxonomy" id="652676"/>
    <lineage>
        <taxon>unclassified sequences</taxon>
        <taxon>metagenomes</taxon>
        <taxon>ecological metagenomes</taxon>
    </lineage>
</organism>
<evidence type="ECO:0000256" key="4">
    <source>
        <dbReference type="SAM" id="MobiDB-lite"/>
    </source>
</evidence>
<evidence type="ECO:0000256" key="3">
    <source>
        <dbReference type="ARBA" id="ARBA00023125"/>
    </source>
</evidence>
<comment type="similarity">
    <text evidence="1">Belongs to the HSP15 family.</text>
</comment>
<dbReference type="SUPFAM" id="SSF55174">
    <property type="entry name" value="Alpha-L RNA-binding motif"/>
    <property type="match status" value="1"/>
</dbReference>
<evidence type="ECO:0000256" key="2">
    <source>
        <dbReference type="ARBA" id="ARBA00022884"/>
    </source>
</evidence>
<evidence type="ECO:0000256" key="1">
    <source>
        <dbReference type="ARBA" id="ARBA00008396"/>
    </source>
</evidence>
<evidence type="ECO:0000259" key="5">
    <source>
        <dbReference type="SMART" id="SM00363"/>
    </source>
</evidence>
<evidence type="ECO:0000313" key="6">
    <source>
        <dbReference type="EMBL" id="VAW33181.1"/>
    </source>
</evidence>
<dbReference type="PROSITE" id="PS50889">
    <property type="entry name" value="S4"/>
    <property type="match status" value="1"/>
</dbReference>
<feature type="domain" description="RNA-binding S4" evidence="5">
    <location>
        <begin position="3"/>
        <end position="66"/>
    </location>
</feature>
<proteinExistence type="inferred from homology"/>
<dbReference type="InterPro" id="IPR036986">
    <property type="entry name" value="S4_RNA-bd_sf"/>
</dbReference>
<dbReference type="InterPro" id="IPR002942">
    <property type="entry name" value="S4_RNA-bd"/>
</dbReference>
<dbReference type="Pfam" id="PF01479">
    <property type="entry name" value="S4"/>
    <property type="match status" value="1"/>
</dbReference>
<dbReference type="GO" id="GO:0003727">
    <property type="term" value="F:single-stranded RNA binding"/>
    <property type="evidence" value="ECO:0007669"/>
    <property type="project" value="InterPro"/>
</dbReference>
<dbReference type="InterPro" id="IPR025708">
    <property type="entry name" value="HSP15"/>
</dbReference>
<dbReference type="EMBL" id="UOEW01000024">
    <property type="protein sequence ID" value="VAW33181.1"/>
    <property type="molecule type" value="Genomic_DNA"/>
</dbReference>
<feature type="region of interest" description="Disordered" evidence="4">
    <location>
        <begin position="102"/>
        <end position="127"/>
    </location>
</feature>
<dbReference type="CDD" id="cd00165">
    <property type="entry name" value="S4"/>
    <property type="match status" value="1"/>
</dbReference>
<gene>
    <name evidence="6" type="ORF">MNBD_GAMMA01-1266</name>
</gene>
<reference evidence="6" key="1">
    <citation type="submission" date="2018-06" db="EMBL/GenBank/DDBJ databases">
        <authorList>
            <person name="Zhirakovskaya E."/>
        </authorList>
    </citation>
    <scope>NUCLEOTIDE SEQUENCE</scope>
</reference>
<keyword evidence="6" id="KW-0346">Stress response</keyword>
<dbReference type="GO" id="GO:0043023">
    <property type="term" value="F:ribosomal large subunit binding"/>
    <property type="evidence" value="ECO:0007669"/>
    <property type="project" value="InterPro"/>
</dbReference>
<keyword evidence="3" id="KW-0238">DNA-binding</keyword>
<dbReference type="GO" id="GO:0034605">
    <property type="term" value="P:cellular response to heat"/>
    <property type="evidence" value="ECO:0007669"/>
    <property type="project" value="InterPro"/>
</dbReference>
<keyword evidence="2" id="KW-0694">RNA-binding</keyword>